<keyword evidence="1" id="KW-1133">Transmembrane helix</keyword>
<gene>
    <name evidence="2" type="ORF">B0H67DRAFT_669789</name>
</gene>
<evidence type="ECO:0000256" key="1">
    <source>
        <dbReference type="SAM" id="Phobius"/>
    </source>
</evidence>
<comment type="caution">
    <text evidence="2">The sequence shown here is derived from an EMBL/GenBank/DDBJ whole genome shotgun (WGS) entry which is preliminary data.</text>
</comment>
<name>A0AA40DQ58_9PEZI</name>
<evidence type="ECO:0000313" key="3">
    <source>
        <dbReference type="Proteomes" id="UP001172102"/>
    </source>
</evidence>
<protein>
    <submittedName>
        <fullName evidence="2">Uncharacterized protein</fullName>
    </submittedName>
</protein>
<organism evidence="2 3">
    <name type="scientific">Lasiosphaeris hirsuta</name>
    <dbReference type="NCBI Taxonomy" id="260670"/>
    <lineage>
        <taxon>Eukaryota</taxon>
        <taxon>Fungi</taxon>
        <taxon>Dikarya</taxon>
        <taxon>Ascomycota</taxon>
        <taxon>Pezizomycotina</taxon>
        <taxon>Sordariomycetes</taxon>
        <taxon>Sordariomycetidae</taxon>
        <taxon>Sordariales</taxon>
        <taxon>Lasiosphaeriaceae</taxon>
        <taxon>Lasiosphaeris</taxon>
    </lineage>
</organism>
<keyword evidence="1" id="KW-0472">Membrane</keyword>
<keyword evidence="3" id="KW-1185">Reference proteome</keyword>
<dbReference type="Proteomes" id="UP001172102">
    <property type="component" value="Unassembled WGS sequence"/>
</dbReference>
<dbReference type="EMBL" id="JAUKUA010000005">
    <property type="protein sequence ID" value="KAK0712024.1"/>
    <property type="molecule type" value="Genomic_DNA"/>
</dbReference>
<sequence length="125" mass="13560">MVAILGIVLQFGAIVYCGLATRYLQLPKDRNPVADHAFPCTVSGTLLLVIGMLLCAHVVESGTTESIWREARVVWLQRLGTVNDQAFKPFAIFPQDAQALITVAGVSVSILGFVVQFTGLCGMHW</sequence>
<keyword evidence="1" id="KW-0812">Transmembrane</keyword>
<evidence type="ECO:0000313" key="2">
    <source>
        <dbReference type="EMBL" id="KAK0712024.1"/>
    </source>
</evidence>
<dbReference type="AlphaFoldDB" id="A0AA40DQ58"/>
<accession>A0AA40DQ58</accession>
<reference evidence="2" key="1">
    <citation type="submission" date="2023-06" db="EMBL/GenBank/DDBJ databases">
        <title>Genome-scale phylogeny and comparative genomics of the fungal order Sordariales.</title>
        <authorList>
            <consortium name="Lawrence Berkeley National Laboratory"/>
            <person name="Hensen N."/>
            <person name="Bonometti L."/>
            <person name="Westerberg I."/>
            <person name="Brannstrom I.O."/>
            <person name="Guillou S."/>
            <person name="Cros-Aarteil S."/>
            <person name="Calhoun S."/>
            <person name="Haridas S."/>
            <person name="Kuo A."/>
            <person name="Mondo S."/>
            <person name="Pangilinan J."/>
            <person name="Riley R."/>
            <person name="Labutti K."/>
            <person name="Andreopoulos B."/>
            <person name="Lipzen A."/>
            <person name="Chen C."/>
            <person name="Yanf M."/>
            <person name="Daum C."/>
            <person name="Ng V."/>
            <person name="Clum A."/>
            <person name="Steindorff A."/>
            <person name="Ohm R."/>
            <person name="Martin F."/>
            <person name="Silar P."/>
            <person name="Natvig D."/>
            <person name="Lalanne C."/>
            <person name="Gautier V."/>
            <person name="Ament-Velasquez S.L."/>
            <person name="Kruys A."/>
            <person name="Hutchinson M.I."/>
            <person name="Powell A.J."/>
            <person name="Barry K."/>
            <person name="Miller A.N."/>
            <person name="Grigoriev I.V."/>
            <person name="Debuchy R."/>
            <person name="Gladieux P."/>
            <person name="Thoren M.H."/>
            <person name="Johannesson H."/>
        </authorList>
    </citation>
    <scope>NUCLEOTIDE SEQUENCE</scope>
    <source>
        <strain evidence="2">SMH4607-1</strain>
    </source>
</reference>
<feature type="transmembrane region" description="Helical" evidence="1">
    <location>
        <begin position="36"/>
        <end position="59"/>
    </location>
</feature>
<proteinExistence type="predicted"/>